<evidence type="ECO:0000256" key="2">
    <source>
        <dbReference type="SAM" id="Coils"/>
    </source>
</evidence>
<evidence type="ECO:0000256" key="1">
    <source>
        <dbReference type="ARBA" id="ARBA00061640"/>
    </source>
</evidence>
<evidence type="ECO:0000256" key="3">
    <source>
        <dbReference type="SAM" id="MobiDB-lite"/>
    </source>
</evidence>
<feature type="region of interest" description="Disordered" evidence="3">
    <location>
        <begin position="340"/>
        <end position="377"/>
    </location>
</feature>
<dbReference type="FunFam" id="3.30.70.1820:FF:000002">
    <property type="entry name" value="LINE-1 retrotransposable element ORF1 protein"/>
    <property type="match status" value="1"/>
</dbReference>
<protein>
    <recommendedName>
        <fullName evidence="6">L1 transposable element RRM domain-containing protein</fullName>
    </recommendedName>
</protein>
<dbReference type="Gene3D" id="3.30.70.1820">
    <property type="entry name" value="L1 transposable element, RRM domain"/>
    <property type="match status" value="1"/>
</dbReference>
<feature type="compositionally biased region" description="Basic and acidic residues" evidence="3">
    <location>
        <begin position="1"/>
        <end position="13"/>
    </location>
</feature>
<dbReference type="EMBL" id="KV927583">
    <property type="protein sequence ID" value="PIO33322.1"/>
    <property type="molecule type" value="Genomic_DNA"/>
</dbReference>
<organism evidence="4 5">
    <name type="scientific">Aquarana catesbeiana</name>
    <name type="common">American bullfrog</name>
    <name type="synonym">Rana catesbeiana</name>
    <dbReference type="NCBI Taxonomy" id="8400"/>
    <lineage>
        <taxon>Eukaryota</taxon>
        <taxon>Metazoa</taxon>
        <taxon>Chordata</taxon>
        <taxon>Craniata</taxon>
        <taxon>Vertebrata</taxon>
        <taxon>Euteleostomi</taxon>
        <taxon>Amphibia</taxon>
        <taxon>Batrachia</taxon>
        <taxon>Anura</taxon>
        <taxon>Neobatrachia</taxon>
        <taxon>Ranoidea</taxon>
        <taxon>Ranidae</taxon>
        <taxon>Aquarana</taxon>
    </lineage>
</organism>
<feature type="coiled-coil region" evidence="2">
    <location>
        <begin position="131"/>
        <end position="179"/>
    </location>
</feature>
<comment type="similarity">
    <text evidence="1">Belongs to the transposase 22 family.</text>
</comment>
<evidence type="ECO:0008006" key="6">
    <source>
        <dbReference type="Google" id="ProtNLM"/>
    </source>
</evidence>
<keyword evidence="2" id="KW-0175">Coiled coil</keyword>
<reference evidence="5" key="1">
    <citation type="journal article" date="2017" name="Nat. Commun.">
        <title>The North American bullfrog draft genome provides insight into hormonal regulation of long noncoding RNA.</title>
        <authorList>
            <person name="Hammond S.A."/>
            <person name="Warren R.L."/>
            <person name="Vandervalk B.P."/>
            <person name="Kucuk E."/>
            <person name="Khan H."/>
            <person name="Gibb E.A."/>
            <person name="Pandoh P."/>
            <person name="Kirk H."/>
            <person name="Zhao Y."/>
            <person name="Jones M."/>
            <person name="Mungall A.J."/>
            <person name="Coope R."/>
            <person name="Pleasance S."/>
            <person name="Moore R.A."/>
            <person name="Holt R.A."/>
            <person name="Round J.M."/>
            <person name="Ohora S."/>
            <person name="Walle B.V."/>
            <person name="Veldhoen N."/>
            <person name="Helbing C.C."/>
            <person name="Birol I."/>
        </authorList>
    </citation>
    <scope>NUCLEOTIDE SEQUENCE [LARGE SCALE GENOMIC DNA]</scope>
</reference>
<accession>A0A2G9RZN0</accession>
<dbReference type="AlphaFoldDB" id="A0A2G9RZN0"/>
<evidence type="ECO:0000313" key="5">
    <source>
        <dbReference type="Proteomes" id="UP000228934"/>
    </source>
</evidence>
<dbReference type="PANTHER" id="PTHR11505">
    <property type="entry name" value="L1 TRANSPOSABLE ELEMENT-RELATED"/>
    <property type="match status" value="1"/>
</dbReference>
<dbReference type="InterPro" id="IPR004244">
    <property type="entry name" value="Transposase_22"/>
</dbReference>
<keyword evidence="5" id="KW-1185">Reference proteome</keyword>
<evidence type="ECO:0000313" key="4">
    <source>
        <dbReference type="EMBL" id="PIO33322.1"/>
    </source>
</evidence>
<dbReference type="OrthoDB" id="9909646at2759"/>
<dbReference type="Proteomes" id="UP000228934">
    <property type="component" value="Unassembled WGS sequence"/>
</dbReference>
<name>A0A2G9RZN0_AQUCT</name>
<sequence>MEECSERHKDLHGMMEPSSTRNSSERCPCPLNSQDYTQEDHNYTYHNQGEDLMDIKVEIKAEEEETYVRDDQQSMKEDGIAGSFIEEDTPTEISTDLTTIQEAMFVKFSSLLEKGLANTANQITNTIKADLSNLGARIEAIEDKVEATTARTNQNSAHLRTIQDQLDMALSRIDKLENRSRRYNFRIRGLPETFSDIPSTVQDIITALIPNIPPQRLELDRAHRSLGPPRQDGSPRDIIVKPHFYAVKEEVMRQSRLKATLQHQGHQIHIFADLAPTTIQRRRTLKPLLTVLSQRDIKYRWTFPFAVKFSIQGKTHSFATLQEGERLLLGLRLISHETPMDFTPASSGSTKRPPPGSPVSPLWSKGPSKKSKEGKPP</sequence>
<proteinExistence type="inferred from homology"/>
<gene>
    <name evidence="4" type="ORF">AB205_0214660</name>
</gene>
<feature type="region of interest" description="Disordered" evidence="3">
    <location>
        <begin position="1"/>
        <end position="33"/>
    </location>
</feature>